<dbReference type="InterPro" id="IPR005481">
    <property type="entry name" value="BC-like_N"/>
</dbReference>
<keyword evidence="1 6" id="KW-0436">Ligase</keyword>
<keyword evidence="3" id="KW-0067">ATP-binding</keyword>
<protein>
    <submittedName>
        <fullName evidence="6">Pyruvate carboxylase subunit A</fullName>
        <ecNumber evidence="6">6.4.1.1</ecNumber>
    </submittedName>
</protein>
<evidence type="ECO:0000259" key="5">
    <source>
        <dbReference type="PROSITE" id="PS50979"/>
    </source>
</evidence>
<dbReference type="InterPro" id="IPR016185">
    <property type="entry name" value="PreATP-grasp_dom_sf"/>
</dbReference>
<dbReference type="SUPFAM" id="SSF51246">
    <property type="entry name" value="Rudiment single hybrid motif"/>
    <property type="match status" value="1"/>
</dbReference>
<keyword evidence="2" id="KW-0547">Nucleotide-binding</keyword>
<dbReference type="GO" id="GO:0004736">
    <property type="term" value="F:pyruvate carboxylase activity"/>
    <property type="evidence" value="ECO:0007669"/>
    <property type="project" value="UniProtKB-EC"/>
</dbReference>
<evidence type="ECO:0000259" key="4">
    <source>
        <dbReference type="PROSITE" id="PS50975"/>
    </source>
</evidence>
<dbReference type="InterPro" id="IPR011761">
    <property type="entry name" value="ATP-grasp"/>
</dbReference>
<dbReference type="PROSITE" id="PS00866">
    <property type="entry name" value="CPSASE_1"/>
    <property type="match status" value="1"/>
</dbReference>
<keyword evidence="6" id="KW-0670">Pyruvate</keyword>
<dbReference type="SMART" id="SM00878">
    <property type="entry name" value="Biotin_carb_C"/>
    <property type="match status" value="1"/>
</dbReference>
<evidence type="ECO:0000256" key="2">
    <source>
        <dbReference type="ARBA" id="ARBA00022741"/>
    </source>
</evidence>
<dbReference type="Pfam" id="PF00289">
    <property type="entry name" value="Biotin_carb_N"/>
    <property type="match status" value="1"/>
</dbReference>
<dbReference type="SUPFAM" id="SSF52440">
    <property type="entry name" value="PreATP-grasp domain"/>
    <property type="match status" value="1"/>
</dbReference>
<dbReference type="NCBIfam" id="NF006367">
    <property type="entry name" value="PRK08591.1"/>
    <property type="match status" value="1"/>
</dbReference>
<dbReference type="EC" id="6.4.1.1" evidence="6"/>
<dbReference type="PROSITE" id="PS00867">
    <property type="entry name" value="CPSASE_2"/>
    <property type="match status" value="1"/>
</dbReference>
<dbReference type="SUPFAM" id="SSF56059">
    <property type="entry name" value="Glutathione synthetase ATP-binding domain-like"/>
    <property type="match status" value="1"/>
</dbReference>
<dbReference type="AlphaFoldDB" id="A0A3B0YW00"/>
<dbReference type="Pfam" id="PF02785">
    <property type="entry name" value="Biotin_carb_C"/>
    <property type="match status" value="1"/>
</dbReference>
<dbReference type="PROSITE" id="PS50975">
    <property type="entry name" value="ATP_GRASP"/>
    <property type="match status" value="1"/>
</dbReference>
<dbReference type="InterPro" id="IPR005482">
    <property type="entry name" value="Biotin_COase_C"/>
</dbReference>
<feature type="domain" description="Biotin carboxylation" evidence="5">
    <location>
        <begin position="25"/>
        <end position="469"/>
    </location>
</feature>
<dbReference type="InterPro" id="IPR011054">
    <property type="entry name" value="Rudment_hybrid_motif"/>
</dbReference>
<organism evidence="6">
    <name type="scientific">hydrothermal vent metagenome</name>
    <dbReference type="NCBI Taxonomy" id="652676"/>
    <lineage>
        <taxon>unclassified sequences</taxon>
        <taxon>metagenomes</taxon>
        <taxon>ecological metagenomes</taxon>
    </lineage>
</organism>
<reference evidence="6" key="1">
    <citation type="submission" date="2018-06" db="EMBL/GenBank/DDBJ databases">
        <authorList>
            <person name="Zhirakovskaya E."/>
        </authorList>
    </citation>
    <scope>NUCLEOTIDE SEQUENCE</scope>
</reference>
<evidence type="ECO:0000256" key="1">
    <source>
        <dbReference type="ARBA" id="ARBA00022598"/>
    </source>
</evidence>
<evidence type="ECO:0000256" key="3">
    <source>
        <dbReference type="ARBA" id="ARBA00022840"/>
    </source>
</evidence>
<dbReference type="GO" id="GO:0005524">
    <property type="term" value="F:ATP binding"/>
    <property type="evidence" value="ECO:0007669"/>
    <property type="project" value="UniProtKB-KW"/>
</dbReference>
<dbReference type="PROSITE" id="PS50979">
    <property type="entry name" value="BC"/>
    <property type="match status" value="1"/>
</dbReference>
<dbReference type="PANTHER" id="PTHR48095:SF1">
    <property type="entry name" value="BIOTIN CARBOXYLASE"/>
    <property type="match status" value="1"/>
</dbReference>
<dbReference type="NCBIfam" id="NF005525">
    <property type="entry name" value="PRK07178.1"/>
    <property type="match status" value="1"/>
</dbReference>
<evidence type="ECO:0000313" key="6">
    <source>
        <dbReference type="EMBL" id="VAW79667.1"/>
    </source>
</evidence>
<dbReference type="FunFam" id="3.40.50.20:FF:000010">
    <property type="entry name" value="Propionyl-CoA carboxylase subunit alpha"/>
    <property type="match status" value="1"/>
</dbReference>
<proteinExistence type="predicted"/>
<name>A0A3B0YW00_9ZZZZ</name>
<dbReference type="GO" id="GO:0046872">
    <property type="term" value="F:metal ion binding"/>
    <property type="evidence" value="ECO:0007669"/>
    <property type="project" value="InterPro"/>
</dbReference>
<dbReference type="Pfam" id="PF02786">
    <property type="entry name" value="CPSase_L_D2"/>
    <property type="match status" value="1"/>
</dbReference>
<accession>A0A3B0YW00</accession>
<dbReference type="PANTHER" id="PTHR48095">
    <property type="entry name" value="PYRUVATE CARBOXYLASE SUBUNIT A"/>
    <property type="match status" value="1"/>
</dbReference>
<dbReference type="InterPro" id="IPR051602">
    <property type="entry name" value="ACC_Biotin_Carboxylase"/>
</dbReference>
<dbReference type="FunFam" id="3.30.1490.20:FF:000003">
    <property type="entry name" value="acetyl-CoA carboxylase isoform X1"/>
    <property type="match status" value="1"/>
</dbReference>
<gene>
    <name evidence="6" type="ORF">MNBD_GAMMA15-844</name>
</gene>
<dbReference type="InterPro" id="IPR011764">
    <property type="entry name" value="Biotin_carboxylation_dom"/>
</dbReference>
<feature type="domain" description="ATP-grasp" evidence="4">
    <location>
        <begin position="143"/>
        <end position="340"/>
    </location>
</feature>
<dbReference type="Gene3D" id="3.30.470.20">
    <property type="entry name" value="ATP-grasp fold, B domain"/>
    <property type="match status" value="1"/>
</dbReference>
<dbReference type="EMBL" id="UOFN01000118">
    <property type="protein sequence ID" value="VAW79667.1"/>
    <property type="molecule type" value="Genomic_DNA"/>
</dbReference>
<sequence>MTHFIFIDKKCRYALGSVTDNGGRLIRKILIANRGEIAVRIVRACQEANIESVAIYAEPDRNGLHVKKASEAYSVGRDPLAGYLNAHRIVNLAVSTGCDALHPGYGFLSENPQLAHICQRRGIRFIGPNAEVIRRMGNKIEARRLMQSAGVPVVPGSEENLGSVEEAVTLANDIGYPVMLKATSGGGGRGIRRCNHEKALRKNYERVLSEATKAFGSADIFLEKCVDRPRHIEVQILADSHGNTIHLFERDCSIQRRHQKLIEIAPSPQLNDEQRRKLGGWAIKAAEAADYENAGTVEFLMTEDGKFFFMEMNTRLQVEHTVTESITGVDIVGEQIRIADGKPLRFAQSEIKRRGYAMQFRINAEDPKNDFLPSFGRITRYFAPGGPGVRTDAAMYSGYTIPPYYDSMCAKITVWALEWDELINRARRALHDTGVYGVKTTIPYYLAVLDSDEFQAASFNTSFVEDHPELVNYKASRPTRELAAVIAATIAANAGY</sequence>
<dbReference type="InterPro" id="IPR005479">
    <property type="entry name" value="CPAse_ATP-bd"/>
</dbReference>